<sequence>MSTFADVLERFAAHTPNPLLAAVDARMRAPLSVAVRGRRGVGRHAVARALAASGMDVDVDATRADLQVVVVAEVATPEDRQWLSADVPTVVVLNKADLSGRVPGGALASAARIAAGIAANVAHPVVPMIAHLATVQLDDEMVAALRTLADNPADMTSVDAFVGTDHPLPAPVRHRMLALLDRFGVAHAVLGICSGADPAAVARTLRELSQTERVVERLNRAAPEARYRRVCAAVDTLHRLSVETRDETVAEFLACDEVVVAVMAAAVDLWEASGLRVDAADDAQAHVHRAVQWRGFADGPLNALHRRCAADISRGSLRLLGRVR</sequence>
<dbReference type="EMBL" id="LR134356">
    <property type="protein sequence ID" value="VEG51115.1"/>
    <property type="molecule type" value="Genomic_DNA"/>
</dbReference>
<proteinExistence type="predicted"/>
<evidence type="ECO:0000313" key="1">
    <source>
        <dbReference type="EMBL" id="VEG51115.1"/>
    </source>
</evidence>
<dbReference type="AlphaFoldDB" id="A0A448IF77"/>
<dbReference type="Proteomes" id="UP000279306">
    <property type="component" value="Chromosome"/>
</dbReference>
<gene>
    <name evidence="1" type="ORF">NCTC10437_00221</name>
</gene>
<dbReference type="KEGG" id="mauu:NCTC10437_00221"/>
<dbReference type="STRING" id="1791.GCA_001049355_02734"/>
<reference evidence="1 2" key="1">
    <citation type="submission" date="2018-12" db="EMBL/GenBank/DDBJ databases">
        <authorList>
            <consortium name="Pathogen Informatics"/>
        </authorList>
    </citation>
    <scope>NUCLEOTIDE SEQUENCE [LARGE SCALE GENOMIC DNA]</scope>
    <source>
        <strain evidence="1 2">NCTC10437</strain>
    </source>
</reference>
<organism evidence="1 2">
    <name type="scientific">Mycolicibacterium aurum</name>
    <name type="common">Mycobacterium aurum</name>
    <dbReference type="NCBI Taxonomy" id="1791"/>
    <lineage>
        <taxon>Bacteria</taxon>
        <taxon>Bacillati</taxon>
        <taxon>Actinomycetota</taxon>
        <taxon>Actinomycetes</taxon>
        <taxon>Mycobacteriales</taxon>
        <taxon>Mycobacteriaceae</taxon>
        <taxon>Mycolicibacterium</taxon>
    </lineage>
</organism>
<dbReference type="RefSeq" id="WP_048632603.1">
    <property type="nucleotide sequence ID" value="NZ_CVQQ01000007.1"/>
</dbReference>
<accession>A0A448IF77</accession>
<keyword evidence="2" id="KW-1185">Reference proteome</keyword>
<protein>
    <submittedName>
        <fullName evidence="1">Uncharacterized protein</fullName>
    </submittedName>
</protein>
<name>A0A448IF77_MYCAU</name>
<evidence type="ECO:0000313" key="2">
    <source>
        <dbReference type="Proteomes" id="UP000279306"/>
    </source>
</evidence>